<evidence type="ECO:0000256" key="4">
    <source>
        <dbReference type="ARBA" id="ARBA00022989"/>
    </source>
</evidence>
<keyword evidence="7" id="KW-0418">Kinase</keyword>
<feature type="domain" description="Single Cache" evidence="6">
    <location>
        <begin position="43"/>
        <end position="119"/>
    </location>
</feature>
<evidence type="ECO:0000256" key="1">
    <source>
        <dbReference type="ARBA" id="ARBA00004651"/>
    </source>
</evidence>
<dbReference type="AlphaFoldDB" id="A0A483CZB5"/>
<dbReference type="Proteomes" id="UP000292580">
    <property type="component" value="Unassembled WGS sequence"/>
</dbReference>
<keyword evidence="3" id="KW-0812">Transmembrane</keyword>
<reference evidence="7 8" key="1">
    <citation type="submission" date="2017-11" db="EMBL/GenBank/DDBJ databases">
        <title>Isolation and Characterization of Methanofollis Species from Methane Seep Offshore SW Taiwan.</title>
        <authorList>
            <person name="Teng N.-H."/>
            <person name="Lai M.-C."/>
            <person name="Chen S.-C."/>
        </authorList>
    </citation>
    <scope>NUCLEOTIDE SEQUENCE [LARGE SCALE GENOMIC DNA]</scope>
    <source>
        <strain evidence="7 8">FWC-SCC2</strain>
    </source>
</reference>
<dbReference type="InterPro" id="IPR033480">
    <property type="entry name" value="sCache_2"/>
</dbReference>
<keyword evidence="4" id="KW-1133">Transmembrane helix</keyword>
<dbReference type="Pfam" id="PF17200">
    <property type="entry name" value="sCache_2"/>
    <property type="match status" value="1"/>
</dbReference>
<dbReference type="SMART" id="SM01049">
    <property type="entry name" value="Cache_2"/>
    <property type="match status" value="1"/>
</dbReference>
<gene>
    <name evidence="7" type="ORF">CUJ86_02910</name>
</gene>
<keyword evidence="8" id="KW-1185">Reference proteome</keyword>
<evidence type="ECO:0000256" key="5">
    <source>
        <dbReference type="ARBA" id="ARBA00023136"/>
    </source>
</evidence>
<evidence type="ECO:0000313" key="8">
    <source>
        <dbReference type="Proteomes" id="UP000292580"/>
    </source>
</evidence>
<keyword evidence="5" id="KW-0472">Membrane</keyword>
<dbReference type="OrthoDB" id="112113at2157"/>
<dbReference type="EMBL" id="PGCL01000001">
    <property type="protein sequence ID" value="TAJ45682.1"/>
    <property type="molecule type" value="Genomic_DNA"/>
</dbReference>
<comment type="subcellular location">
    <subcellularLocation>
        <location evidence="1">Cell membrane</location>
        <topology evidence="1">Multi-pass membrane protein</topology>
    </subcellularLocation>
</comment>
<evidence type="ECO:0000259" key="6">
    <source>
        <dbReference type="SMART" id="SM01049"/>
    </source>
</evidence>
<dbReference type="RefSeq" id="WP_130646048.1">
    <property type="nucleotide sequence ID" value="NZ_PGCL01000001.1"/>
</dbReference>
<name>A0A483CZB5_9EURY</name>
<organism evidence="7 8">
    <name type="scientific">Methanofollis fontis</name>
    <dbReference type="NCBI Taxonomy" id="2052832"/>
    <lineage>
        <taxon>Archaea</taxon>
        <taxon>Methanobacteriati</taxon>
        <taxon>Methanobacteriota</taxon>
        <taxon>Stenosarchaea group</taxon>
        <taxon>Methanomicrobia</taxon>
        <taxon>Methanomicrobiales</taxon>
        <taxon>Methanomicrobiaceae</taxon>
        <taxon>Methanofollis</taxon>
    </lineage>
</organism>
<sequence>MKQIWTVCAVSILIAGMLLIAGCTTQESPSPAPAPTVTPAHTEEEMVAFVHEAVAYAQENGKDRALAVFSDRNGSFFRDGLYIYAYDFNGTTLAHPVNPEKIGVNRLDETDVKGNFYIRELRDVARNGSGFVYFYYVDPMAENTVQPKLGYVERVDETWWLGSGIYGVTAPEAAS</sequence>
<protein>
    <submittedName>
        <fullName evidence="7">Histidine kinase</fullName>
    </submittedName>
</protein>
<dbReference type="GO" id="GO:0005886">
    <property type="term" value="C:plasma membrane"/>
    <property type="evidence" value="ECO:0007669"/>
    <property type="project" value="UniProtKB-SubCell"/>
</dbReference>
<evidence type="ECO:0000313" key="7">
    <source>
        <dbReference type="EMBL" id="TAJ45682.1"/>
    </source>
</evidence>
<keyword evidence="2" id="KW-1003">Cell membrane</keyword>
<accession>A0A483CZB5</accession>
<evidence type="ECO:0000256" key="3">
    <source>
        <dbReference type="ARBA" id="ARBA00022692"/>
    </source>
</evidence>
<proteinExistence type="predicted"/>
<comment type="caution">
    <text evidence="7">The sequence shown here is derived from an EMBL/GenBank/DDBJ whole genome shotgun (WGS) entry which is preliminary data.</text>
</comment>
<dbReference type="PROSITE" id="PS51257">
    <property type="entry name" value="PROKAR_LIPOPROTEIN"/>
    <property type="match status" value="1"/>
</dbReference>
<evidence type="ECO:0000256" key="2">
    <source>
        <dbReference type="ARBA" id="ARBA00022475"/>
    </source>
</evidence>
<dbReference type="GO" id="GO:0016301">
    <property type="term" value="F:kinase activity"/>
    <property type="evidence" value="ECO:0007669"/>
    <property type="project" value="UniProtKB-KW"/>
</dbReference>
<dbReference type="Gene3D" id="3.30.450.20">
    <property type="entry name" value="PAS domain"/>
    <property type="match status" value="1"/>
</dbReference>
<keyword evidence="7" id="KW-0808">Transferase</keyword>